<evidence type="ECO:0000256" key="2">
    <source>
        <dbReference type="ARBA" id="ARBA00022670"/>
    </source>
</evidence>
<evidence type="ECO:0000313" key="7">
    <source>
        <dbReference type="Proteomes" id="UP001054857"/>
    </source>
</evidence>
<dbReference type="InterPro" id="IPR002933">
    <property type="entry name" value="Peptidase_M20"/>
</dbReference>
<accession>A0AAD3HNL7</accession>
<evidence type="ECO:0000256" key="4">
    <source>
        <dbReference type="ARBA" id="ARBA00022801"/>
    </source>
</evidence>
<keyword evidence="7" id="KW-1185">Reference proteome</keyword>
<organism evidence="6 7">
    <name type="scientific">Astrephomene gubernaculifera</name>
    <dbReference type="NCBI Taxonomy" id="47775"/>
    <lineage>
        <taxon>Eukaryota</taxon>
        <taxon>Viridiplantae</taxon>
        <taxon>Chlorophyta</taxon>
        <taxon>core chlorophytes</taxon>
        <taxon>Chlorophyceae</taxon>
        <taxon>CS clade</taxon>
        <taxon>Chlamydomonadales</taxon>
        <taxon>Astrephomenaceae</taxon>
        <taxon>Astrephomene</taxon>
    </lineage>
</organism>
<feature type="non-terminal residue" evidence="6">
    <location>
        <position position="201"/>
    </location>
</feature>
<dbReference type="Gene3D" id="3.40.630.10">
    <property type="entry name" value="Zn peptidases"/>
    <property type="match status" value="1"/>
</dbReference>
<keyword evidence="4" id="KW-0378">Hydrolase</keyword>
<protein>
    <recommendedName>
        <fullName evidence="8">Peptidase M20 dimerisation domain-containing protein</fullName>
    </recommendedName>
</protein>
<dbReference type="PANTHER" id="PTHR45962:SF1">
    <property type="entry name" value="N-FATTY-ACYL-AMINO ACID SYNTHASE_HYDROLASE PM20D1"/>
    <property type="match status" value="1"/>
</dbReference>
<dbReference type="InterPro" id="IPR047177">
    <property type="entry name" value="Pept_M20A"/>
</dbReference>
<evidence type="ECO:0008006" key="8">
    <source>
        <dbReference type="Google" id="ProtNLM"/>
    </source>
</evidence>
<reference evidence="6 7" key="1">
    <citation type="journal article" date="2021" name="Sci. Rep.">
        <title>Genome sequencing of the multicellular alga Astrephomene provides insights into convergent evolution of germ-soma differentiation.</title>
        <authorList>
            <person name="Yamashita S."/>
            <person name="Yamamoto K."/>
            <person name="Matsuzaki R."/>
            <person name="Suzuki S."/>
            <person name="Yamaguchi H."/>
            <person name="Hirooka S."/>
            <person name="Minakuchi Y."/>
            <person name="Miyagishima S."/>
            <person name="Kawachi M."/>
            <person name="Toyoda A."/>
            <person name="Nozaki H."/>
        </authorList>
    </citation>
    <scope>NUCLEOTIDE SEQUENCE [LARGE SCALE GENOMIC DNA]</scope>
    <source>
        <strain evidence="6 7">NIES-4017</strain>
    </source>
</reference>
<dbReference type="EMBL" id="BMAR01000016">
    <property type="protein sequence ID" value="GFR46955.1"/>
    <property type="molecule type" value="Genomic_DNA"/>
</dbReference>
<dbReference type="Proteomes" id="UP001054857">
    <property type="component" value="Unassembled WGS sequence"/>
</dbReference>
<dbReference type="GO" id="GO:0006508">
    <property type="term" value="P:proteolysis"/>
    <property type="evidence" value="ECO:0007669"/>
    <property type="project" value="UniProtKB-KW"/>
</dbReference>
<name>A0AAD3HNL7_9CHLO</name>
<dbReference type="PANTHER" id="PTHR45962">
    <property type="entry name" value="N-FATTY-ACYL-AMINO ACID SYNTHASE/HYDROLASE PM20D1"/>
    <property type="match status" value="1"/>
</dbReference>
<evidence type="ECO:0000256" key="5">
    <source>
        <dbReference type="ARBA" id="ARBA00022833"/>
    </source>
</evidence>
<sequence>ADIKFSVAALLQAASELLGAGYQPARTLMFAFGHDEEVGGRLGAGAAAELLAARGVQLGALVDEGGVVLEDGMRPFLGGPVALVGTAEKGYATLRVTLRSAGGHASMPPTDGSDVHSQIWRLSTALKLLPPPPLLQPPVTDMLRHMAPYAPPWMRLLLANCERSRSWLANWLLSHVFRRLLSRETAALVADTLALTRLQAG</sequence>
<evidence type="ECO:0000313" key="6">
    <source>
        <dbReference type="EMBL" id="GFR46955.1"/>
    </source>
</evidence>
<comment type="similarity">
    <text evidence="1">Belongs to the peptidase M20A family.</text>
</comment>
<proteinExistence type="inferred from homology"/>
<evidence type="ECO:0000256" key="3">
    <source>
        <dbReference type="ARBA" id="ARBA00022723"/>
    </source>
</evidence>
<keyword evidence="2" id="KW-0645">Protease</keyword>
<keyword evidence="3" id="KW-0479">Metal-binding</keyword>
<keyword evidence="5" id="KW-0862">Zinc</keyword>
<dbReference type="GO" id="GO:0008233">
    <property type="term" value="F:peptidase activity"/>
    <property type="evidence" value="ECO:0007669"/>
    <property type="project" value="UniProtKB-KW"/>
</dbReference>
<comment type="caution">
    <text evidence="6">The sequence shown here is derived from an EMBL/GenBank/DDBJ whole genome shotgun (WGS) entry which is preliminary data.</text>
</comment>
<feature type="non-terminal residue" evidence="6">
    <location>
        <position position="1"/>
    </location>
</feature>
<dbReference type="GO" id="GO:0046872">
    <property type="term" value="F:metal ion binding"/>
    <property type="evidence" value="ECO:0007669"/>
    <property type="project" value="UniProtKB-KW"/>
</dbReference>
<evidence type="ECO:0000256" key="1">
    <source>
        <dbReference type="ARBA" id="ARBA00006247"/>
    </source>
</evidence>
<dbReference type="Pfam" id="PF01546">
    <property type="entry name" value="Peptidase_M20"/>
    <property type="match status" value="1"/>
</dbReference>
<gene>
    <name evidence="6" type="ORF">Agub_g8605</name>
</gene>
<dbReference type="SUPFAM" id="SSF53187">
    <property type="entry name" value="Zn-dependent exopeptidases"/>
    <property type="match status" value="1"/>
</dbReference>
<dbReference type="AlphaFoldDB" id="A0AAD3HNL7"/>